<dbReference type="GeneID" id="8439321"/>
<protein>
    <recommendedName>
        <fullName evidence="8 10">Man(5)GlcNAc(2)-PP-dolichol translocation protein RFT1</fullName>
    </recommendedName>
</protein>
<dbReference type="RefSeq" id="XP_002584994.1">
    <property type="nucleotide sequence ID" value="XM_002584948.1"/>
</dbReference>
<comment type="function">
    <text evidence="9 10">Intramembrane glycolipid transporter that operates in the biosynthetic pathway of dolichol-linked oligosaccharides, the glycan precursors employed in protein asparagine (N)-glycosylation. The sequential addition of sugars to dolichol pyrophosphate produces dolichol-linked oligosaccharides containing fourteen sugars, including two GlcNAcs, nine mannoses and three glucoses. Once assembled, the oligosaccharide is transferred from the lipid to nascent proteins by oligosaccharyltransferases. The assembly of dolichol-linked oligosaccharides begins on the cytosolic side of the endoplasmic reticulum membrane and finishes in its lumen. RFT1 could mediate the translocation of the cytosolically oriented intermediate DolPP-GlcNAc2Man5, produced by ALG11, into the ER lumen where dolichol-linked oligosaccharides assembly continues. However, the intramembrane lipid transporter activity could not be confirmed in vitro.</text>
</comment>
<comment type="similarity">
    <text evidence="3 10">Belongs to the RFT1 family.</text>
</comment>
<keyword evidence="4 10" id="KW-0812">Transmembrane</keyword>
<keyword evidence="12" id="KW-1185">Reference proteome</keyword>
<feature type="transmembrane region" description="Helical" evidence="10">
    <location>
        <begin position="315"/>
        <end position="337"/>
    </location>
</feature>
<feature type="transmembrane region" description="Helical" evidence="10">
    <location>
        <begin position="243"/>
        <end position="261"/>
    </location>
</feature>
<dbReference type="eggNOG" id="KOG2864">
    <property type="taxonomic scope" value="Eukaryota"/>
</dbReference>
<dbReference type="InParanoid" id="C4JT94"/>
<reference evidence="12" key="1">
    <citation type="journal article" date="2009" name="Genome Res.">
        <title>Comparative genomic analyses of the human fungal pathogens Coccidioides and their relatives.</title>
        <authorList>
            <person name="Sharpton T.J."/>
            <person name="Stajich J.E."/>
            <person name="Rounsley S.D."/>
            <person name="Gardner M.J."/>
            <person name="Wortman J.R."/>
            <person name="Jordar V.S."/>
            <person name="Maiti R."/>
            <person name="Kodira C.D."/>
            <person name="Neafsey D.E."/>
            <person name="Zeng Q."/>
            <person name="Hung C.-Y."/>
            <person name="McMahan C."/>
            <person name="Muszewska A."/>
            <person name="Grynberg M."/>
            <person name="Mandel M.A."/>
            <person name="Kellner E.M."/>
            <person name="Barker B.M."/>
            <person name="Galgiani J.N."/>
            <person name="Orbach M.J."/>
            <person name="Kirkland T.N."/>
            <person name="Cole G.T."/>
            <person name="Henn M.R."/>
            <person name="Birren B.W."/>
            <person name="Taylor J.W."/>
        </authorList>
    </citation>
    <scope>NUCLEOTIDE SEQUENCE [LARGE SCALE GENOMIC DNA]</scope>
    <source>
        <strain evidence="12">UAMH 1704</strain>
    </source>
</reference>
<evidence type="ECO:0000256" key="4">
    <source>
        <dbReference type="ARBA" id="ARBA00022692"/>
    </source>
</evidence>
<evidence type="ECO:0000256" key="9">
    <source>
        <dbReference type="ARBA" id="ARBA00045912"/>
    </source>
</evidence>
<feature type="transmembrane region" description="Helical" evidence="10">
    <location>
        <begin position="343"/>
        <end position="362"/>
    </location>
</feature>
<feature type="transmembrane region" description="Helical" evidence="10">
    <location>
        <begin position="408"/>
        <end position="425"/>
    </location>
</feature>
<dbReference type="Proteomes" id="UP000002058">
    <property type="component" value="Unassembled WGS sequence"/>
</dbReference>
<evidence type="ECO:0000256" key="6">
    <source>
        <dbReference type="ARBA" id="ARBA00022989"/>
    </source>
</evidence>
<dbReference type="GO" id="GO:0034203">
    <property type="term" value="P:glycolipid translocation"/>
    <property type="evidence" value="ECO:0007669"/>
    <property type="project" value="TreeGrafter"/>
</dbReference>
<dbReference type="GO" id="GO:0006488">
    <property type="term" value="P:dolichol-linked oligosaccharide biosynthetic process"/>
    <property type="evidence" value="ECO:0007669"/>
    <property type="project" value="InterPro"/>
</dbReference>
<keyword evidence="6 10" id="KW-1133">Transmembrane helix</keyword>
<keyword evidence="5 10" id="KW-0256">Endoplasmic reticulum</keyword>
<evidence type="ECO:0000256" key="5">
    <source>
        <dbReference type="ARBA" id="ARBA00022824"/>
    </source>
</evidence>
<dbReference type="OrthoDB" id="9979195at2759"/>
<accession>C4JT94</accession>
<dbReference type="HOGENOM" id="CLU_023360_3_0_1"/>
<evidence type="ECO:0000256" key="7">
    <source>
        <dbReference type="ARBA" id="ARBA00023136"/>
    </source>
</evidence>
<dbReference type="GO" id="GO:0005789">
    <property type="term" value="C:endoplasmic reticulum membrane"/>
    <property type="evidence" value="ECO:0007669"/>
    <property type="project" value="UniProtKB-SubCell"/>
</dbReference>
<feature type="transmembrane region" description="Helical" evidence="10">
    <location>
        <begin position="117"/>
        <end position="137"/>
    </location>
</feature>
<dbReference type="PANTHER" id="PTHR13117:SF5">
    <property type="entry name" value="PROTEIN RFT1 HOMOLOG"/>
    <property type="match status" value="1"/>
</dbReference>
<dbReference type="OMA" id="MAFRIVW"/>
<sequence>MGHAPYRSRKEVTMAEPAPRGAVYLIGIQIFSRAMTFSANQVLLLHVSPVALGMSMQLDLYSITVLHFARESIRMASQTRTRAPQEAKQGNLLHQESEGTSEGIVNLNPSSQEIVNMSYLSILLGSLILYLSGFFYLHIASEGRFSLLPVFISGKSANVFFQSAVKHILTQGDAMILAALSSLEDQGLYALASNYGGLVARLVFQPIEESSRISFGRWLSEETPCISKQNGVNFAKSYLQNILHAYSLLTITLWTVGPLFLPAALKVLLNSRWAASNIEEVLLAYCYYIPFLAFNGITEAFVSSAASNSQLRIQATWMGACSVGFAFAAYFLLKVAALGIRGLVWANIVNMAFRIVWSFWFIKKYFVKQQQEFILRDILPRRETCAVGAIAWSYTLASHKKTSDIGDLARMIFGGAAVSITMYVLNNHLFYFFANTALKSIP</sequence>
<evidence type="ECO:0000256" key="1">
    <source>
        <dbReference type="ARBA" id="ARBA00004477"/>
    </source>
</evidence>
<dbReference type="AlphaFoldDB" id="C4JT94"/>
<evidence type="ECO:0000256" key="2">
    <source>
        <dbReference type="ARBA" id="ARBA00004922"/>
    </source>
</evidence>
<organism evidence="11 12">
    <name type="scientific">Uncinocarpus reesii (strain UAMH 1704)</name>
    <dbReference type="NCBI Taxonomy" id="336963"/>
    <lineage>
        <taxon>Eukaryota</taxon>
        <taxon>Fungi</taxon>
        <taxon>Dikarya</taxon>
        <taxon>Ascomycota</taxon>
        <taxon>Pezizomycotina</taxon>
        <taxon>Eurotiomycetes</taxon>
        <taxon>Eurotiomycetidae</taxon>
        <taxon>Onygenales</taxon>
        <taxon>Onygenaceae</taxon>
        <taxon>Uncinocarpus</taxon>
    </lineage>
</organism>
<gene>
    <name evidence="11" type="ORF">UREG_05683</name>
</gene>
<proteinExistence type="inferred from homology"/>
<comment type="subcellular location">
    <subcellularLocation>
        <location evidence="1 10">Endoplasmic reticulum membrane</location>
        <topology evidence="1 10">Multi-pass membrane protein</topology>
    </subcellularLocation>
</comment>
<feature type="transmembrane region" description="Helical" evidence="10">
    <location>
        <begin position="281"/>
        <end position="303"/>
    </location>
</feature>
<evidence type="ECO:0000313" key="11">
    <source>
        <dbReference type="EMBL" id="EEP80841.1"/>
    </source>
</evidence>
<comment type="caution">
    <text evidence="10">Lacks conserved residue(s) required for the propagation of feature annotation.</text>
</comment>
<dbReference type="PANTHER" id="PTHR13117">
    <property type="entry name" value="ENDOPLASMIC RETICULUM MULTISPAN TRANSMEMBRANE PROTEIN-RELATED"/>
    <property type="match status" value="1"/>
</dbReference>
<dbReference type="STRING" id="336963.C4JT94"/>
<dbReference type="VEuPathDB" id="FungiDB:UREG_05683"/>
<keyword evidence="7 10" id="KW-0472">Membrane</keyword>
<evidence type="ECO:0000313" key="12">
    <source>
        <dbReference type="Proteomes" id="UP000002058"/>
    </source>
</evidence>
<dbReference type="EMBL" id="CH476617">
    <property type="protein sequence ID" value="EEP80841.1"/>
    <property type="molecule type" value="Genomic_DNA"/>
</dbReference>
<name>C4JT94_UNCRE</name>
<keyword evidence="10" id="KW-0813">Transport</keyword>
<comment type="pathway">
    <text evidence="2">Protein modification; protein glycosylation.</text>
</comment>
<evidence type="ECO:0000256" key="8">
    <source>
        <dbReference type="ARBA" id="ARBA00044793"/>
    </source>
</evidence>
<evidence type="ECO:0000256" key="3">
    <source>
        <dbReference type="ARBA" id="ARBA00010288"/>
    </source>
</evidence>
<evidence type="ECO:0000256" key="10">
    <source>
        <dbReference type="RuleBase" id="RU365067"/>
    </source>
</evidence>
<dbReference type="KEGG" id="ure:UREG_05683"/>
<dbReference type="InterPro" id="IPR007594">
    <property type="entry name" value="RFT1"/>
</dbReference>
<dbReference type="Pfam" id="PF04506">
    <property type="entry name" value="Rft-1"/>
    <property type="match status" value="2"/>
</dbReference>